<evidence type="ECO:0000313" key="4">
    <source>
        <dbReference type="Proteomes" id="UP001501302"/>
    </source>
</evidence>
<keyword evidence="4" id="KW-1185">Reference proteome</keyword>
<evidence type="ECO:0000259" key="2">
    <source>
        <dbReference type="Pfam" id="PF19089"/>
    </source>
</evidence>
<dbReference type="Proteomes" id="UP001501302">
    <property type="component" value="Unassembled WGS sequence"/>
</dbReference>
<name>A0ABP9GKA6_9FLAO</name>
<protein>
    <recommendedName>
        <fullName evidence="2">DUF5777 domain-containing protein</fullName>
    </recommendedName>
</protein>
<dbReference type="Pfam" id="PF19089">
    <property type="entry name" value="DUF5777"/>
    <property type="match status" value="1"/>
</dbReference>
<evidence type="ECO:0000313" key="3">
    <source>
        <dbReference type="EMBL" id="GAA4938915.1"/>
    </source>
</evidence>
<dbReference type="SUPFAM" id="SSF56935">
    <property type="entry name" value="Porins"/>
    <property type="match status" value="1"/>
</dbReference>
<dbReference type="InterPro" id="IPR045916">
    <property type="entry name" value="DUF5777"/>
</dbReference>
<dbReference type="Gene3D" id="2.40.160.10">
    <property type="entry name" value="Porin"/>
    <property type="match status" value="1"/>
</dbReference>
<dbReference type="EMBL" id="BAABJJ010000011">
    <property type="protein sequence ID" value="GAA4938915.1"/>
    <property type="molecule type" value="Genomic_DNA"/>
</dbReference>
<accession>A0ABP9GKA6</accession>
<comment type="caution">
    <text evidence="3">The sequence shown here is derived from an EMBL/GenBank/DDBJ whole genome shotgun (WGS) entry which is preliminary data.</text>
</comment>
<keyword evidence="1" id="KW-0732">Signal</keyword>
<feature type="signal peptide" evidence="1">
    <location>
        <begin position="1"/>
        <end position="20"/>
    </location>
</feature>
<evidence type="ECO:0000256" key="1">
    <source>
        <dbReference type="SAM" id="SignalP"/>
    </source>
</evidence>
<dbReference type="InterPro" id="IPR023614">
    <property type="entry name" value="Porin_dom_sf"/>
</dbReference>
<dbReference type="RefSeq" id="WP_345190506.1">
    <property type="nucleotide sequence ID" value="NZ_BAABJJ010000011.1"/>
</dbReference>
<organism evidence="3 4">
    <name type="scientific">Algibacter agarivorans</name>
    <dbReference type="NCBI Taxonomy" id="1109741"/>
    <lineage>
        <taxon>Bacteria</taxon>
        <taxon>Pseudomonadati</taxon>
        <taxon>Bacteroidota</taxon>
        <taxon>Flavobacteriia</taxon>
        <taxon>Flavobacteriales</taxon>
        <taxon>Flavobacteriaceae</taxon>
        <taxon>Algibacter</taxon>
    </lineage>
</organism>
<reference evidence="4" key="1">
    <citation type="journal article" date="2019" name="Int. J. Syst. Evol. Microbiol.">
        <title>The Global Catalogue of Microorganisms (GCM) 10K type strain sequencing project: providing services to taxonomists for standard genome sequencing and annotation.</title>
        <authorList>
            <consortium name="The Broad Institute Genomics Platform"/>
            <consortium name="The Broad Institute Genome Sequencing Center for Infectious Disease"/>
            <person name="Wu L."/>
            <person name="Ma J."/>
        </authorList>
    </citation>
    <scope>NUCLEOTIDE SEQUENCE [LARGE SCALE GENOMIC DNA]</scope>
    <source>
        <strain evidence="4">JCM 18285</strain>
    </source>
</reference>
<feature type="chain" id="PRO_5047477392" description="DUF5777 domain-containing protein" evidence="1">
    <location>
        <begin position="21"/>
        <end position="304"/>
    </location>
</feature>
<gene>
    <name evidence="3" type="ORF">GCM10023314_09470</name>
</gene>
<feature type="domain" description="DUF5777" evidence="2">
    <location>
        <begin position="38"/>
        <end position="302"/>
    </location>
</feature>
<sequence>MKIYKILLLAALALPLSVFSQEQVNDTIVKEKPERPAFESSFLFDNPTNVLFSKNTLEVQMSHRFGELNDDQNNLAGFYGAANIRIGLTYAIHERLTIGFGTTKNQNYQDFNWKASILQQTRSNKIPVSVSYYGNFAISALSKDTKVVLNDVLVSKFINTEDRYSFFNQLIIARRFNPKLSLQVAPSVSHYNSVATTMRNDMVAIAFGGRYKISSQTSVIADYSQPLTKMRQDNPYPGISLGFEFGTSAHTFQLFATNYWGILPQDNYMFNKKATGLEGNFGFGKQKKSGQYLIGFNITRNYNF</sequence>
<proteinExistence type="predicted"/>